<sequence length="48" mass="5487">MNNKQYGFANLTGGDLQQVHNLEKQLSKEKGEEVILIAYHDQKENQGK</sequence>
<evidence type="ECO:0000313" key="1">
    <source>
        <dbReference type="EMBL" id="PWW28997.1"/>
    </source>
</evidence>
<organism evidence="1 2">
    <name type="scientific">Cytobacillus oceanisediminis</name>
    <dbReference type="NCBI Taxonomy" id="665099"/>
    <lineage>
        <taxon>Bacteria</taxon>
        <taxon>Bacillati</taxon>
        <taxon>Bacillota</taxon>
        <taxon>Bacilli</taxon>
        <taxon>Bacillales</taxon>
        <taxon>Bacillaceae</taxon>
        <taxon>Cytobacillus</taxon>
    </lineage>
</organism>
<dbReference type="AlphaFoldDB" id="A0A2V2ZY14"/>
<dbReference type="RefSeq" id="WP_181395993.1">
    <property type="nucleotide sequence ID" value="NZ_QGTW01000005.1"/>
</dbReference>
<reference evidence="1 2" key="1">
    <citation type="submission" date="2018-05" db="EMBL/GenBank/DDBJ databases">
        <title>Freshwater and sediment microbial communities from various areas in North America, analyzing microbe dynamics in response to fracking.</title>
        <authorList>
            <person name="Lamendella R."/>
        </authorList>
    </citation>
    <scope>NUCLEOTIDE SEQUENCE [LARGE SCALE GENOMIC DNA]</scope>
    <source>
        <strain evidence="1 2">15_TX</strain>
    </source>
</reference>
<dbReference type="Proteomes" id="UP000247150">
    <property type="component" value="Unassembled WGS sequence"/>
</dbReference>
<dbReference type="EMBL" id="QGTW01000005">
    <property type="protein sequence ID" value="PWW28997.1"/>
    <property type="molecule type" value="Genomic_DNA"/>
</dbReference>
<gene>
    <name evidence="1" type="ORF">DFO73_105235</name>
</gene>
<protein>
    <submittedName>
        <fullName evidence="1">Uncharacterized protein</fullName>
    </submittedName>
</protein>
<name>A0A2V2ZY14_9BACI</name>
<proteinExistence type="predicted"/>
<evidence type="ECO:0000313" key="2">
    <source>
        <dbReference type="Proteomes" id="UP000247150"/>
    </source>
</evidence>
<accession>A0A2V2ZY14</accession>
<comment type="caution">
    <text evidence="1">The sequence shown here is derived from an EMBL/GenBank/DDBJ whole genome shotgun (WGS) entry which is preliminary data.</text>
</comment>